<keyword evidence="3" id="KW-1185">Reference proteome</keyword>
<evidence type="ECO:0000313" key="3">
    <source>
        <dbReference type="Proteomes" id="UP001558713"/>
    </source>
</evidence>
<proteinExistence type="predicted"/>
<gene>
    <name evidence="2" type="ORF">V5N11_010754</name>
</gene>
<dbReference type="Gene3D" id="3.30.420.10">
    <property type="entry name" value="Ribonuclease H-like superfamily/Ribonuclease H"/>
    <property type="match status" value="1"/>
</dbReference>
<dbReference type="Proteomes" id="UP001558713">
    <property type="component" value="Unassembled WGS sequence"/>
</dbReference>
<reference evidence="2 3" key="1">
    <citation type="submission" date="2024-04" db="EMBL/GenBank/DDBJ databases">
        <title>Genome assembly C_amara_ONT_v2.</title>
        <authorList>
            <person name="Yant L."/>
            <person name="Moore C."/>
            <person name="Slenker M."/>
        </authorList>
    </citation>
    <scope>NUCLEOTIDE SEQUENCE [LARGE SCALE GENOMIC DNA]</scope>
    <source>
        <tissue evidence="2">Leaf</tissue>
    </source>
</reference>
<dbReference type="InterPro" id="IPR036397">
    <property type="entry name" value="RNaseH_sf"/>
</dbReference>
<evidence type="ECO:0000313" key="2">
    <source>
        <dbReference type="EMBL" id="KAL1194828.1"/>
    </source>
</evidence>
<dbReference type="EMBL" id="JBANAX010000744">
    <property type="protein sequence ID" value="KAL1194828.1"/>
    <property type="molecule type" value="Genomic_DNA"/>
</dbReference>
<evidence type="ECO:0000259" key="1">
    <source>
        <dbReference type="Pfam" id="PF13456"/>
    </source>
</evidence>
<organism evidence="2 3">
    <name type="scientific">Cardamine amara subsp. amara</name>
    <dbReference type="NCBI Taxonomy" id="228776"/>
    <lineage>
        <taxon>Eukaryota</taxon>
        <taxon>Viridiplantae</taxon>
        <taxon>Streptophyta</taxon>
        <taxon>Embryophyta</taxon>
        <taxon>Tracheophyta</taxon>
        <taxon>Spermatophyta</taxon>
        <taxon>Magnoliopsida</taxon>
        <taxon>eudicotyledons</taxon>
        <taxon>Gunneridae</taxon>
        <taxon>Pentapetalae</taxon>
        <taxon>rosids</taxon>
        <taxon>malvids</taxon>
        <taxon>Brassicales</taxon>
        <taxon>Brassicaceae</taxon>
        <taxon>Cardamineae</taxon>
        <taxon>Cardamine</taxon>
    </lineage>
</organism>
<protein>
    <recommendedName>
        <fullName evidence="1">RNase H type-1 domain-containing protein</fullName>
    </recommendedName>
</protein>
<sequence length="84" mass="9280">MQSYSHTLTQSIDPSYTFTSDSQKLVKAIILKSSSKELHGILYDILQLTTLFSSISLIFVPRSANIHSDKLVKEALGNLVLDPA</sequence>
<accession>A0ABD0ZJZ4</accession>
<dbReference type="InterPro" id="IPR002156">
    <property type="entry name" value="RNaseH_domain"/>
</dbReference>
<dbReference type="AlphaFoldDB" id="A0ABD0ZJZ4"/>
<comment type="caution">
    <text evidence="2">The sequence shown here is derived from an EMBL/GenBank/DDBJ whole genome shotgun (WGS) entry which is preliminary data.</text>
</comment>
<dbReference type="Pfam" id="PF13456">
    <property type="entry name" value="RVT_3"/>
    <property type="match status" value="1"/>
</dbReference>
<feature type="domain" description="RNase H type-1" evidence="1">
    <location>
        <begin position="17"/>
        <end position="75"/>
    </location>
</feature>
<name>A0ABD0ZJZ4_CARAN</name>